<gene>
    <name evidence="2" type="ORF">J2792_000890</name>
</gene>
<dbReference type="Proteomes" id="UP001184150">
    <property type="component" value="Unassembled WGS sequence"/>
</dbReference>
<keyword evidence="1" id="KW-1133">Transmembrane helix</keyword>
<feature type="transmembrane region" description="Helical" evidence="1">
    <location>
        <begin position="25"/>
        <end position="48"/>
    </location>
</feature>
<dbReference type="InterPro" id="IPR018037">
    <property type="entry name" value="FixH_proteobacterial"/>
</dbReference>
<evidence type="ECO:0000313" key="2">
    <source>
        <dbReference type="EMBL" id="MDR6510030.1"/>
    </source>
</evidence>
<keyword evidence="3" id="KW-1185">Reference proteome</keyword>
<dbReference type="InterPro" id="IPR008620">
    <property type="entry name" value="FixH"/>
</dbReference>
<proteinExistence type="predicted"/>
<evidence type="ECO:0000313" key="3">
    <source>
        <dbReference type="Proteomes" id="UP001184150"/>
    </source>
</evidence>
<organism evidence="2 3">
    <name type="scientific">Novosphingobium capsulatum</name>
    <dbReference type="NCBI Taxonomy" id="13688"/>
    <lineage>
        <taxon>Bacteria</taxon>
        <taxon>Pseudomonadati</taxon>
        <taxon>Pseudomonadota</taxon>
        <taxon>Alphaproteobacteria</taxon>
        <taxon>Sphingomonadales</taxon>
        <taxon>Sphingomonadaceae</taxon>
        <taxon>Novosphingobium</taxon>
    </lineage>
</organism>
<accession>A0ABU1MI68</accession>
<reference evidence="2 3" key="1">
    <citation type="submission" date="2023-07" db="EMBL/GenBank/DDBJ databases">
        <title>Sorghum-associated microbial communities from plants grown in Nebraska, USA.</title>
        <authorList>
            <person name="Schachtman D."/>
        </authorList>
    </citation>
    <scope>NUCLEOTIDE SEQUENCE [LARGE SCALE GENOMIC DNA]</scope>
    <source>
        <strain evidence="2 3">DS1027</strain>
    </source>
</reference>
<evidence type="ECO:0000256" key="1">
    <source>
        <dbReference type="SAM" id="Phobius"/>
    </source>
</evidence>
<dbReference type="EMBL" id="JAVDRD010000002">
    <property type="protein sequence ID" value="MDR6510030.1"/>
    <property type="molecule type" value="Genomic_DNA"/>
</dbReference>
<dbReference type="RefSeq" id="WP_309804514.1">
    <property type="nucleotide sequence ID" value="NZ_JAVDRD010000002.1"/>
</dbReference>
<dbReference type="Pfam" id="PF05751">
    <property type="entry name" value="FixH"/>
    <property type="match status" value="1"/>
</dbReference>
<name>A0ABU1MI68_9SPHN</name>
<protein>
    <submittedName>
        <fullName evidence="2">Nitrogen fixation protein FixH</fullName>
    </submittedName>
</protein>
<keyword evidence="1" id="KW-0472">Membrane</keyword>
<sequence>MTQHRLPQDAMPATRVARPFTGRHMAAILITFFGVVIIVNVVMARLALSTFGGVVVENSYVASQNFNRWLGEARSEKALGFAGSIARDETGALAVVLNDAQGHAIVGAAVTALAEHPLGLRDDLALSLNETAPGHYRAALPGGRWRIKLKVVRHGATWRMMGDVG</sequence>
<comment type="caution">
    <text evidence="2">The sequence shown here is derived from an EMBL/GenBank/DDBJ whole genome shotgun (WGS) entry which is preliminary data.</text>
</comment>
<dbReference type="PIRSF" id="PIRSF011386">
    <property type="entry name" value="FixH"/>
    <property type="match status" value="1"/>
</dbReference>
<keyword evidence="1" id="KW-0812">Transmembrane</keyword>